<reference evidence="6" key="1">
    <citation type="submission" date="2021-02" db="EMBL/GenBank/DDBJ databases">
        <authorList>
            <person name="Nowell W R."/>
        </authorList>
    </citation>
    <scope>NUCLEOTIDE SEQUENCE</scope>
</reference>
<comment type="catalytic activity">
    <reaction evidence="3">
        <text>3-O-[beta-D-GlcA-(1-&gt;3)-beta-D-Gal-(1-&gt;3)-beta-D-Gal-(1-&gt;4)-beta-D-2-O-P-Xyl]-L-seryl-[protein] + H2O = 3-O-(beta-D-GlcA-(1-&gt;3)-beta-D-Gal-(1-&gt;3)-beta-D-Gal-(1-&gt;4)-beta-D-Xyl)-L-seryl-[protein] + phosphate</text>
        <dbReference type="Rhea" id="RHEA:56512"/>
        <dbReference type="Rhea" id="RHEA-COMP:12573"/>
        <dbReference type="Rhea" id="RHEA-COMP:14559"/>
        <dbReference type="ChEBI" id="CHEBI:15377"/>
        <dbReference type="ChEBI" id="CHEBI:43474"/>
        <dbReference type="ChEBI" id="CHEBI:132093"/>
        <dbReference type="ChEBI" id="CHEBI:140495"/>
    </reaction>
</comment>
<protein>
    <recommendedName>
        <fullName evidence="4">2-phosphoxylose phosphatase 1</fullName>
    </recommendedName>
    <alternativeName>
        <fullName evidence="5">Acid phosphatase-like protein 2</fullName>
    </alternativeName>
</protein>
<evidence type="ECO:0000256" key="4">
    <source>
        <dbReference type="ARBA" id="ARBA00040357"/>
    </source>
</evidence>
<evidence type="ECO:0000256" key="3">
    <source>
        <dbReference type="ARBA" id="ARBA00036311"/>
    </source>
</evidence>
<dbReference type="SUPFAM" id="SSF53254">
    <property type="entry name" value="Phosphoglycerate mutase-like"/>
    <property type="match status" value="1"/>
</dbReference>
<sequence length="266" mass="32055">MVLATAIGEKQVYDVGKKIRQNLIIKEKLLPKIYDPHLIYARSTYIDRTIHSARCFLAGLFADDDNNQTIQANCPFEIEIHSWIHEILYPNPRIYPLLEKRLKPNQLHNLLDIEDELKKARKDFLDHINLIEYEHGFIELYDDIKSREAHGFPVPNRLKQLSMKFDEYSAQEYFLTVRPSYKKKFLRHVLCRRWILSLRKPESIAQHVTLFEQNLCELVEQLKEFVYLDIYWYTDPEKVEPYRSMVQKRFPNSQLHIEISRFRLWF</sequence>
<organism evidence="6 7">
    <name type="scientific">Rotaria socialis</name>
    <dbReference type="NCBI Taxonomy" id="392032"/>
    <lineage>
        <taxon>Eukaryota</taxon>
        <taxon>Metazoa</taxon>
        <taxon>Spiralia</taxon>
        <taxon>Gnathifera</taxon>
        <taxon>Rotifera</taxon>
        <taxon>Eurotatoria</taxon>
        <taxon>Bdelloidea</taxon>
        <taxon>Philodinida</taxon>
        <taxon>Philodinidae</taxon>
        <taxon>Rotaria</taxon>
    </lineage>
</organism>
<evidence type="ECO:0000256" key="2">
    <source>
        <dbReference type="ARBA" id="ARBA00022801"/>
    </source>
</evidence>
<dbReference type="EMBL" id="CAJNYT010003711">
    <property type="protein sequence ID" value="CAF3595761.1"/>
    <property type="molecule type" value="Genomic_DNA"/>
</dbReference>
<dbReference type="PANTHER" id="PTHR11567">
    <property type="entry name" value="ACID PHOSPHATASE-RELATED"/>
    <property type="match status" value="1"/>
</dbReference>
<gene>
    <name evidence="6" type="ORF">GRG538_LOCUS22432</name>
</gene>
<proteinExistence type="inferred from homology"/>
<dbReference type="GO" id="GO:0016791">
    <property type="term" value="F:phosphatase activity"/>
    <property type="evidence" value="ECO:0007669"/>
    <property type="project" value="TreeGrafter"/>
</dbReference>
<dbReference type="InterPro" id="IPR000560">
    <property type="entry name" value="His_Pase_clade-2"/>
</dbReference>
<dbReference type="InterPro" id="IPR050645">
    <property type="entry name" value="Histidine_acid_phosphatase"/>
</dbReference>
<evidence type="ECO:0000256" key="5">
    <source>
        <dbReference type="ARBA" id="ARBA00041499"/>
    </source>
</evidence>
<comment type="caution">
    <text evidence="6">The sequence shown here is derived from an EMBL/GenBank/DDBJ whole genome shotgun (WGS) entry which is preliminary data.</text>
</comment>
<evidence type="ECO:0000313" key="7">
    <source>
        <dbReference type="Proteomes" id="UP000663872"/>
    </source>
</evidence>
<dbReference type="Pfam" id="PF00328">
    <property type="entry name" value="His_Phos_2"/>
    <property type="match status" value="1"/>
</dbReference>
<evidence type="ECO:0000313" key="6">
    <source>
        <dbReference type="EMBL" id="CAF3595761.1"/>
    </source>
</evidence>
<dbReference type="PANTHER" id="PTHR11567:SF110">
    <property type="entry name" value="2-PHOSPHOXYLOSE PHOSPHATASE 1"/>
    <property type="match status" value="1"/>
</dbReference>
<dbReference type="AlphaFoldDB" id="A0A818MWF7"/>
<evidence type="ECO:0000256" key="1">
    <source>
        <dbReference type="ARBA" id="ARBA00005375"/>
    </source>
</evidence>
<keyword evidence="2" id="KW-0378">Hydrolase</keyword>
<name>A0A818MWF7_9BILA</name>
<dbReference type="Proteomes" id="UP000663872">
    <property type="component" value="Unassembled WGS sequence"/>
</dbReference>
<accession>A0A818MWF7</accession>
<dbReference type="InterPro" id="IPR029033">
    <property type="entry name" value="His_PPase_superfam"/>
</dbReference>
<dbReference type="Gene3D" id="3.40.50.1240">
    <property type="entry name" value="Phosphoglycerate mutase-like"/>
    <property type="match status" value="1"/>
</dbReference>
<comment type="similarity">
    <text evidence="1">Belongs to the histidine acid phosphatase family.</text>
</comment>